<accession>A0A8J2Z5S6</accession>
<reference evidence="2" key="1">
    <citation type="journal article" date="2014" name="Int. J. Syst. Evol. Microbiol.">
        <title>Complete genome sequence of Corynebacterium casei LMG S-19264T (=DSM 44701T), isolated from a smear-ripened cheese.</title>
        <authorList>
            <consortium name="US DOE Joint Genome Institute (JGI-PGF)"/>
            <person name="Walter F."/>
            <person name="Albersmeier A."/>
            <person name="Kalinowski J."/>
            <person name="Ruckert C."/>
        </authorList>
    </citation>
    <scope>NUCLEOTIDE SEQUENCE</scope>
    <source>
        <strain evidence="2">CGMCC 1.15758</strain>
    </source>
</reference>
<comment type="caution">
    <text evidence="2">The sequence shown here is derived from an EMBL/GenBank/DDBJ whole genome shotgun (WGS) entry which is preliminary data.</text>
</comment>
<feature type="transmembrane region" description="Helical" evidence="1">
    <location>
        <begin position="145"/>
        <end position="171"/>
    </location>
</feature>
<evidence type="ECO:0000256" key="1">
    <source>
        <dbReference type="SAM" id="Phobius"/>
    </source>
</evidence>
<keyword evidence="1" id="KW-0472">Membrane</keyword>
<evidence type="ECO:0000313" key="2">
    <source>
        <dbReference type="EMBL" id="GGG02984.1"/>
    </source>
</evidence>
<sequence>MLRQKALRVLALSQENWRNITLPMAKYAVEQAQEVLGNIADDVKLINTQALAMLSFLSASLTMIIAVHDYFHVKVLICMISGIALSMLLLLITLLPRGFMGKGSCPDNILDSESLAYDELYFYKYLIHINMRDVQYDSNKLARKAMYFTGAIVTIAITAISCAFLVCLQVVGVVN</sequence>
<feature type="transmembrane region" description="Helical" evidence="1">
    <location>
        <begin position="73"/>
        <end position="95"/>
    </location>
</feature>
<proteinExistence type="predicted"/>
<protein>
    <submittedName>
        <fullName evidence="2">Uncharacterized protein</fullName>
    </submittedName>
</protein>
<keyword evidence="3" id="KW-1185">Reference proteome</keyword>
<name>A0A8J2Z5S6_9GAMM</name>
<evidence type="ECO:0000313" key="3">
    <source>
        <dbReference type="Proteomes" id="UP000636949"/>
    </source>
</evidence>
<dbReference type="EMBL" id="BMJS01000026">
    <property type="protein sequence ID" value="GGG02984.1"/>
    <property type="molecule type" value="Genomic_DNA"/>
</dbReference>
<gene>
    <name evidence="2" type="ORF">GCM10010995_20530</name>
</gene>
<organism evidence="2 3">
    <name type="scientific">Cysteiniphilum litorale</name>
    <dbReference type="NCBI Taxonomy" id="2056700"/>
    <lineage>
        <taxon>Bacteria</taxon>
        <taxon>Pseudomonadati</taxon>
        <taxon>Pseudomonadota</taxon>
        <taxon>Gammaproteobacteria</taxon>
        <taxon>Thiotrichales</taxon>
        <taxon>Fastidiosibacteraceae</taxon>
        <taxon>Cysteiniphilum</taxon>
    </lineage>
</organism>
<keyword evidence="1" id="KW-1133">Transmembrane helix</keyword>
<dbReference type="Proteomes" id="UP000636949">
    <property type="component" value="Unassembled WGS sequence"/>
</dbReference>
<keyword evidence="1" id="KW-0812">Transmembrane</keyword>
<dbReference type="AlphaFoldDB" id="A0A8J2Z5S6"/>
<feature type="transmembrane region" description="Helical" evidence="1">
    <location>
        <begin position="50"/>
        <end position="67"/>
    </location>
</feature>
<dbReference type="RefSeq" id="WP_117003382.1">
    <property type="nucleotide sequence ID" value="NZ_BMJS01000026.1"/>
</dbReference>
<reference evidence="2" key="2">
    <citation type="submission" date="2020-09" db="EMBL/GenBank/DDBJ databases">
        <authorList>
            <person name="Sun Q."/>
            <person name="Zhou Y."/>
        </authorList>
    </citation>
    <scope>NUCLEOTIDE SEQUENCE</scope>
    <source>
        <strain evidence="2">CGMCC 1.15758</strain>
    </source>
</reference>